<feature type="chain" id="PRO_5031078066" evidence="1">
    <location>
        <begin position="21"/>
        <end position="70"/>
    </location>
</feature>
<comment type="caution">
    <text evidence="2">The sequence shown here is derived from an EMBL/GenBank/DDBJ whole genome shotgun (WGS) entry which is preliminary data.</text>
</comment>
<keyword evidence="3" id="KW-1185">Reference proteome</keyword>
<name>A0A7W6A9E9_9SPHN</name>
<organism evidence="2 3">
    <name type="scientific">Sphingomonas pseudosanguinis</name>
    <dbReference type="NCBI Taxonomy" id="413712"/>
    <lineage>
        <taxon>Bacteria</taxon>
        <taxon>Pseudomonadati</taxon>
        <taxon>Pseudomonadota</taxon>
        <taxon>Alphaproteobacteria</taxon>
        <taxon>Sphingomonadales</taxon>
        <taxon>Sphingomonadaceae</taxon>
        <taxon>Sphingomonas</taxon>
    </lineage>
</organism>
<evidence type="ECO:0000313" key="3">
    <source>
        <dbReference type="Proteomes" id="UP000538670"/>
    </source>
</evidence>
<dbReference type="Proteomes" id="UP000538670">
    <property type="component" value="Unassembled WGS sequence"/>
</dbReference>
<dbReference type="RefSeq" id="WP_183950228.1">
    <property type="nucleotide sequence ID" value="NZ_CP189888.1"/>
</dbReference>
<dbReference type="AlphaFoldDB" id="A0A7W6A9E9"/>
<dbReference type="InterPro" id="IPR046256">
    <property type="entry name" value="DUF6289"/>
</dbReference>
<dbReference type="EMBL" id="JACIDH010000001">
    <property type="protein sequence ID" value="MBB3878003.1"/>
    <property type="molecule type" value="Genomic_DNA"/>
</dbReference>
<evidence type="ECO:0000313" key="2">
    <source>
        <dbReference type="EMBL" id="MBB3878003.1"/>
    </source>
</evidence>
<keyword evidence="1" id="KW-0732">Signal</keyword>
<sequence>MRKLKLAILATIAISATAAAQYDDYHYVKQYYSDGSRTRVVGQETFYCSGEIETSGTTSPYYRYFNGMCP</sequence>
<dbReference type="Pfam" id="PF19806">
    <property type="entry name" value="DUF6289"/>
    <property type="match status" value="1"/>
</dbReference>
<evidence type="ECO:0000256" key="1">
    <source>
        <dbReference type="SAM" id="SignalP"/>
    </source>
</evidence>
<protein>
    <submittedName>
        <fullName evidence="2">Uncharacterized protein</fullName>
    </submittedName>
</protein>
<feature type="signal peptide" evidence="1">
    <location>
        <begin position="1"/>
        <end position="20"/>
    </location>
</feature>
<reference evidence="2 3" key="1">
    <citation type="submission" date="2020-08" db="EMBL/GenBank/DDBJ databases">
        <title>Genomic Encyclopedia of Type Strains, Phase IV (KMG-IV): sequencing the most valuable type-strain genomes for metagenomic binning, comparative biology and taxonomic classification.</title>
        <authorList>
            <person name="Goeker M."/>
        </authorList>
    </citation>
    <scope>NUCLEOTIDE SEQUENCE [LARGE SCALE GENOMIC DNA]</scope>
    <source>
        <strain evidence="2 3">DSM 19512</strain>
    </source>
</reference>
<proteinExistence type="predicted"/>
<gene>
    <name evidence="2" type="ORF">GGR48_000406</name>
</gene>
<accession>A0A7W6A9E9</accession>